<dbReference type="EMBL" id="LAZR01034330">
    <property type="protein sequence ID" value="KKL45604.1"/>
    <property type="molecule type" value="Genomic_DNA"/>
</dbReference>
<accession>A0A0F9C8T8</accession>
<evidence type="ECO:0000313" key="2">
    <source>
        <dbReference type="EMBL" id="KKL45604.1"/>
    </source>
</evidence>
<evidence type="ECO:0000256" key="1">
    <source>
        <dbReference type="SAM" id="Phobius"/>
    </source>
</evidence>
<reference evidence="2" key="1">
    <citation type="journal article" date="2015" name="Nature">
        <title>Complex archaea that bridge the gap between prokaryotes and eukaryotes.</title>
        <authorList>
            <person name="Spang A."/>
            <person name="Saw J.H."/>
            <person name="Jorgensen S.L."/>
            <person name="Zaremba-Niedzwiedzka K."/>
            <person name="Martijn J."/>
            <person name="Lind A.E."/>
            <person name="van Eijk R."/>
            <person name="Schleper C."/>
            <person name="Guy L."/>
            <person name="Ettema T.J."/>
        </authorList>
    </citation>
    <scope>NUCLEOTIDE SEQUENCE</scope>
</reference>
<feature type="non-terminal residue" evidence="2">
    <location>
        <position position="80"/>
    </location>
</feature>
<keyword evidence="1" id="KW-0812">Transmembrane</keyword>
<organism evidence="2">
    <name type="scientific">marine sediment metagenome</name>
    <dbReference type="NCBI Taxonomy" id="412755"/>
    <lineage>
        <taxon>unclassified sequences</taxon>
        <taxon>metagenomes</taxon>
        <taxon>ecological metagenomes</taxon>
    </lineage>
</organism>
<gene>
    <name evidence="2" type="ORF">LCGC14_2354010</name>
</gene>
<name>A0A0F9C8T8_9ZZZZ</name>
<keyword evidence="1" id="KW-1133">Transmembrane helix</keyword>
<protein>
    <submittedName>
        <fullName evidence="2">Uncharacterized protein</fullName>
    </submittedName>
</protein>
<proteinExistence type="predicted"/>
<dbReference type="AlphaFoldDB" id="A0A0F9C8T8"/>
<keyword evidence="1" id="KW-0472">Membrane</keyword>
<feature type="transmembrane region" description="Helical" evidence="1">
    <location>
        <begin position="7"/>
        <end position="32"/>
    </location>
</feature>
<sequence>MSKKELIISVVAGWIAIHLGLVIIGVVLGVAVTLPFDNHGGDEGYDEGYDAGFSDGFMRGQDFPKIVEPKTNKAWSMPPV</sequence>
<comment type="caution">
    <text evidence="2">The sequence shown here is derived from an EMBL/GenBank/DDBJ whole genome shotgun (WGS) entry which is preliminary data.</text>
</comment>